<evidence type="ECO:0000256" key="1">
    <source>
        <dbReference type="SAM" id="Phobius"/>
    </source>
</evidence>
<dbReference type="EMBL" id="HAEH01010008">
    <property type="protein sequence ID" value="SBR88626.1"/>
    <property type="molecule type" value="Transcribed_RNA"/>
</dbReference>
<keyword evidence="1" id="KW-0812">Transmembrane</keyword>
<keyword evidence="1" id="KW-0472">Membrane</keyword>
<reference evidence="2" key="2">
    <citation type="submission" date="2016-06" db="EMBL/GenBank/DDBJ databases">
        <title>The genome of a short-lived fish provides insights into sex chromosome evolution and the genetic control of aging.</title>
        <authorList>
            <person name="Reichwald K."/>
            <person name="Felder M."/>
            <person name="Petzold A."/>
            <person name="Koch P."/>
            <person name="Groth M."/>
            <person name="Platzer M."/>
        </authorList>
    </citation>
    <scope>NUCLEOTIDE SEQUENCE</scope>
    <source>
        <tissue evidence="2">Brain</tissue>
    </source>
</reference>
<reference evidence="2" key="1">
    <citation type="submission" date="2016-05" db="EMBL/GenBank/DDBJ databases">
        <authorList>
            <person name="Lavstsen T."/>
            <person name="Jespersen J.S."/>
        </authorList>
    </citation>
    <scope>NUCLEOTIDE SEQUENCE</scope>
    <source>
        <tissue evidence="2">Brain</tissue>
    </source>
</reference>
<dbReference type="AlphaFoldDB" id="A0A1A8Q549"/>
<keyword evidence="1" id="KW-1133">Transmembrane helix</keyword>
<keyword evidence="2" id="KW-0675">Receptor</keyword>
<evidence type="ECO:0000313" key="2">
    <source>
        <dbReference type="EMBL" id="SBR88626.1"/>
    </source>
</evidence>
<sequence length="72" mass="8174">RHRAGPPGKTQLALGEKLPQVRLDTNVHDLESGMTGEWGEVGLRFRIWVVLSAVWCLHTTSQMFGTFLWKLI</sequence>
<accession>A0A1A8Q549</accession>
<name>A0A1A8Q549_9TELE</name>
<proteinExistence type="predicted"/>
<feature type="transmembrane region" description="Helical" evidence="1">
    <location>
        <begin position="47"/>
        <end position="69"/>
    </location>
</feature>
<feature type="non-terminal residue" evidence="2">
    <location>
        <position position="1"/>
    </location>
</feature>
<gene>
    <name evidence="2" type="primary">GRB2B</name>
</gene>
<organism evidence="2">
    <name type="scientific">Nothobranchius rachovii</name>
    <name type="common">bluefin notho</name>
    <dbReference type="NCBI Taxonomy" id="451742"/>
    <lineage>
        <taxon>Eukaryota</taxon>
        <taxon>Metazoa</taxon>
        <taxon>Chordata</taxon>
        <taxon>Craniata</taxon>
        <taxon>Vertebrata</taxon>
        <taxon>Euteleostomi</taxon>
        <taxon>Actinopterygii</taxon>
        <taxon>Neopterygii</taxon>
        <taxon>Teleostei</taxon>
        <taxon>Neoteleostei</taxon>
        <taxon>Acanthomorphata</taxon>
        <taxon>Ovalentaria</taxon>
        <taxon>Atherinomorphae</taxon>
        <taxon>Cyprinodontiformes</taxon>
        <taxon>Nothobranchiidae</taxon>
        <taxon>Nothobranchius</taxon>
    </lineage>
</organism>
<protein>
    <submittedName>
        <fullName evidence="2">Growth factor receptor-bound protein 2b</fullName>
    </submittedName>
</protein>